<dbReference type="EMBL" id="AAYA01000033">
    <property type="protein sequence ID" value="EBA05539.1"/>
    <property type="molecule type" value="Genomic_DNA"/>
</dbReference>
<dbReference type="Proteomes" id="UP000005713">
    <property type="component" value="Unassembled WGS sequence"/>
</dbReference>
<gene>
    <name evidence="1" type="ORF">SSE37_24888</name>
</gene>
<accession>A3KB98</accession>
<protein>
    <submittedName>
        <fullName evidence="1">Uncharacterized protein</fullName>
    </submittedName>
</protein>
<dbReference type="AlphaFoldDB" id="A3KB98"/>
<dbReference type="RefSeq" id="WP_005864286.1">
    <property type="nucleotide sequence ID" value="NZ_AAYA01000033.1"/>
</dbReference>
<organism evidence="1 2">
    <name type="scientific">Sagittula stellata (strain ATCC 700073 / DSM 11524 / E-37)</name>
    <dbReference type="NCBI Taxonomy" id="388399"/>
    <lineage>
        <taxon>Bacteria</taxon>
        <taxon>Pseudomonadati</taxon>
        <taxon>Pseudomonadota</taxon>
        <taxon>Alphaproteobacteria</taxon>
        <taxon>Rhodobacterales</taxon>
        <taxon>Roseobacteraceae</taxon>
        <taxon>Sagittula</taxon>
    </lineage>
</organism>
<feature type="non-terminal residue" evidence="1">
    <location>
        <position position="1"/>
    </location>
</feature>
<comment type="caution">
    <text evidence="1">The sequence shown here is derived from an EMBL/GenBank/DDBJ whole genome shotgun (WGS) entry which is preliminary data.</text>
</comment>
<reference evidence="1 2" key="1">
    <citation type="submission" date="2006-06" db="EMBL/GenBank/DDBJ databases">
        <authorList>
            <person name="Moran M.A."/>
            <person name="Ferriera S."/>
            <person name="Johnson J."/>
            <person name="Kravitz S."/>
            <person name="Beeson K."/>
            <person name="Sutton G."/>
            <person name="Rogers Y.-H."/>
            <person name="Friedman R."/>
            <person name="Frazier M."/>
            <person name="Venter J.C."/>
        </authorList>
    </citation>
    <scope>NUCLEOTIDE SEQUENCE [LARGE SCALE GENOMIC DNA]</scope>
    <source>
        <strain evidence="1 2">E-37</strain>
    </source>
</reference>
<keyword evidence="2" id="KW-1185">Reference proteome</keyword>
<sequence>ARSARIVGQITTERVGETLAIENEGRLVLKSVLRGPAHGGILEIRGIDNARAAEIADGLCSG</sequence>
<evidence type="ECO:0000313" key="1">
    <source>
        <dbReference type="EMBL" id="EBA05539.1"/>
    </source>
</evidence>
<name>A3KB98_SAGS3</name>
<evidence type="ECO:0000313" key="2">
    <source>
        <dbReference type="Proteomes" id="UP000005713"/>
    </source>
</evidence>
<proteinExistence type="predicted"/>